<organism evidence="1 2">
    <name type="scientific">Portunus trituberculatus</name>
    <name type="common">Swimming crab</name>
    <name type="synonym">Neptunus trituberculatus</name>
    <dbReference type="NCBI Taxonomy" id="210409"/>
    <lineage>
        <taxon>Eukaryota</taxon>
        <taxon>Metazoa</taxon>
        <taxon>Ecdysozoa</taxon>
        <taxon>Arthropoda</taxon>
        <taxon>Crustacea</taxon>
        <taxon>Multicrustacea</taxon>
        <taxon>Malacostraca</taxon>
        <taxon>Eumalacostraca</taxon>
        <taxon>Eucarida</taxon>
        <taxon>Decapoda</taxon>
        <taxon>Pleocyemata</taxon>
        <taxon>Brachyura</taxon>
        <taxon>Eubrachyura</taxon>
        <taxon>Portunoidea</taxon>
        <taxon>Portunidae</taxon>
        <taxon>Portuninae</taxon>
        <taxon>Portunus</taxon>
    </lineage>
</organism>
<keyword evidence="2" id="KW-1185">Reference proteome</keyword>
<evidence type="ECO:0000313" key="2">
    <source>
        <dbReference type="Proteomes" id="UP000324222"/>
    </source>
</evidence>
<dbReference type="EMBL" id="VSRR010000557">
    <property type="protein sequence ID" value="MPC17065.1"/>
    <property type="molecule type" value="Genomic_DNA"/>
</dbReference>
<accession>A0A5B7D715</accession>
<evidence type="ECO:0000313" key="1">
    <source>
        <dbReference type="EMBL" id="MPC17065.1"/>
    </source>
</evidence>
<protein>
    <submittedName>
        <fullName evidence="1">Uncharacterized protein</fullName>
    </submittedName>
</protein>
<proteinExistence type="predicted"/>
<sequence length="161" mass="17698">MAHKRLKQIFDNKSKRTMHSSIQRCCLEFYFNALRFFPFPPRSPDPIDVRILLPTLKCRNDRVSISMSVPESVTDTTNTTTSHALLDPSTNQHGTKFYVRHDTASSGAPAPTGGWDHAAAAAARGRPADVNKCSPLTSLIVSRSAARHPMPPLSLSLSNIT</sequence>
<comment type="caution">
    <text evidence="1">The sequence shown here is derived from an EMBL/GenBank/DDBJ whole genome shotgun (WGS) entry which is preliminary data.</text>
</comment>
<name>A0A5B7D715_PORTR</name>
<dbReference type="AlphaFoldDB" id="A0A5B7D715"/>
<dbReference type="Proteomes" id="UP000324222">
    <property type="component" value="Unassembled WGS sequence"/>
</dbReference>
<gene>
    <name evidence="1" type="ORF">E2C01_009911</name>
</gene>
<reference evidence="1 2" key="1">
    <citation type="submission" date="2019-05" db="EMBL/GenBank/DDBJ databases">
        <title>Another draft genome of Portunus trituberculatus and its Hox gene families provides insights of decapod evolution.</title>
        <authorList>
            <person name="Jeong J.-H."/>
            <person name="Song I."/>
            <person name="Kim S."/>
            <person name="Choi T."/>
            <person name="Kim D."/>
            <person name="Ryu S."/>
            <person name="Kim W."/>
        </authorList>
    </citation>
    <scope>NUCLEOTIDE SEQUENCE [LARGE SCALE GENOMIC DNA]</scope>
    <source>
        <tissue evidence="1">Muscle</tissue>
    </source>
</reference>